<dbReference type="EMBL" id="JBBNAF010000013">
    <property type="protein sequence ID" value="KAK9087126.1"/>
    <property type="molecule type" value="Genomic_DNA"/>
</dbReference>
<dbReference type="PANTHER" id="PTHR10302">
    <property type="entry name" value="SINGLE-STRANDED DNA-BINDING PROTEIN"/>
    <property type="match status" value="1"/>
</dbReference>
<dbReference type="SUPFAM" id="SSF50249">
    <property type="entry name" value="Nucleic acid-binding proteins"/>
    <property type="match status" value="1"/>
</dbReference>
<reference evidence="3 4" key="1">
    <citation type="submission" date="2024-01" db="EMBL/GenBank/DDBJ databases">
        <title>Genome assemblies of Stephania.</title>
        <authorList>
            <person name="Yang L."/>
        </authorList>
    </citation>
    <scope>NUCLEOTIDE SEQUENCE [LARGE SCALE GENOMIC DNA]</scope>
    <source>
        <strain evidence="3">YNDBR</strain>
        <tissue evidence="3">Leaf</tissue>
    </source>
</reference>
<sequence length="353" mass="39774">MWKGPVRNSPLHCHPYRPKTVEILIPKRREKMAAITLSLSSSSPSPNLITSTQNPNPNSPIISHRLSFYFKSQSPLNLSTPNRNPLRRLALQSLSPRCYYNGGFYGGGGDGSGSHDRAEDQRVRFPRPSEIPWTKDLCNSVNLIGVVGAAVQIKHLASGKAVAWTRIGVKKSAADTIWINLTFWEELAHVASQHLEKGHRIYVSGRLESNTVEGDDEKSQTYYKVVVQQLNFIERKFSPIALYDHEKNSLGIDGRVGNNAVKRNVGSSSSQELWQAFFANPMDWWDNRKNKRSSKYPDFKHKHTGESLWVEGKYNPSWVKSQLAILDSRMESLHVNEDSTHVSYVSGDDAAIF</sequence>
<organism evidence="3 4">
    <name type="scientific">Stephania yunnanensis</name>
    <dbReference type="NCBI Taxonomy" id="152371"/>
    <lineage>
        <taxon>Eukaryota</taxon>
        <taxon>Viridiplantae</taxon>
        <taxon>Streptophyta</taxon>
        <taxon>Embryophyta</taxon>
        <taxon>Tracheophyta</taxon>
        <taxon>Spermatophyta</taxon>
        <taxon>Magnoliopsida</taxon>
        <taxon>Ranunculales</taxon>
        <taxon>Menispermaceae</taxon>
        <taxon>Menispermoideae</taxon>
        <taxon>Cissampelideae</taxon>
        <taxon>Stephania</taxon>
    </lineage>
</organism>
<dbReference type="InterPro" id="IPR012340">
    <property type="entry name" value="NA-bd_OB-fold"/>
</dbReference>
<evidence type="ECO:0000256" key="1">
    <source>
        <dbReference type="ARBA" id="ARBA00023125"/>
    </source>
</evidence>
<evidence type="ECO:0000313" key="3">
    <source>
        <dbReference type="EMBL" id="KAK9087126.1"/>
    </source>
</evidence>
<dbReference type="PROSITE" id="PS50935">
    <property type="entry name" value="SSB"/>
    <property type="match status" value="1"/>
</dbReference>
<dbReference type="AlphaFoldDB" id="A0AAP0E5S3"/>
<accession>A0AAP0E5S3</accession>
<comment type="caution">
    <text evidence="3">The sequence shown here is derived from an EMBL/GenBank/DDBJ whole genome shotgun (WGS) entry which is preliminary data.</text>
</comment>
<dbReference type="InterPro" id="IPR000424">
    <property type="entry name" value="Primosome_PriB/ssb"/>
</dbReference>
<dbReference type="GO" id="GO:0042645">
    <property type="term" value="C:mitochondrial nucleoid"/>
    <property type="evidence" value="ECO:0007669"/>
    <property type="project" value="TreeGrafter"/>
</dbReference>
<name>A0AAP0E5S3_9MAGN</name>
<protein>
    <submittedName>
        <fullName evidence="3">Uncharacterized protein</fullName>
    </submittedName>
</protein>
<dbReference type="CDD" id="cd04496">
    <property type="entry name" value="SSB_OBF"/>
    <property type="match status" value="1"/>
</dbReference>
<keyword evidence="4" id="KW-1185">Reference proteome</keyword>
<dbReference type="GO" id="GO:0003697">
    <property type="term" value="F:single-stranded DNA binding"/>
    <property type="evidence" value="ECO:0007669"/>
    <property type="project" value="InterPro"/>
</dbReference>
<dbReference type="Proteomes" id="UP001420932">
    <property type="component" value="Unassembled WGS sequence"/>
</dbReference>
<dbReference type="Gene3D" id="2.40.50.140">
    <property type="entry name" value="Nucleic acid-binding proteins"/>
    <property type="match status" value="1"/>
</dbReference>
<dbReference type="InterPro" id="IPR011344">
    <property type="entry name" value="ssDNA-bd"/>
</dbReference>
<keyword evidence="1 2" id="KW-0238">DNA-binding</keyword>
<evidence type="ECO:0000313" key="4">
    <source>
        <dbReference type="Proteomes" id="UP001420932"/>
    </source>
</evidence>
<dbReference type="PANTHER" id="PTHR10302:SF0">
    <property type="entry name" value="SINGLE-STRANDED DNA-BINDING PROTEIN, MITOCHONDRIAL"/>
    <property type="match status" value="1"/>
</dbReference>
<gene>
    <name evidence="3" type="ORF">Syun_029520</name>
</gene>
<evidence type="ECO:0000256" key="2">
    <source>
        <dbReference type="PROSITE-ProRule" id="PRU00252"/>
    </source>
</evidence>
<proteinExistence type="predicted"/>
<dbReference type="Pfam" id="PF00436">
    <property type="entry name" value="SSB"/>
    <property type="match status" value="1"/>
</dbReference>
<dbReference type="GO" id="GO:0006264">
    <property type="term" value="P:mitochondrial DNA replication"/>
    <property type="evidence" value="ECO:0007669"/>
    <property type="project" value="TreeGrafter"/>
</dbReference>